<feature type="compositionally biased region" description="Basic and acidic residues" evidence="5">
    <location>
        <begin position="604"/>
        <end position="614"/>
    </location>
</feature>
<gene>
    <name evidence="7" type="ORF">AAFF_G00323210</name>
</gene>
<dbReference type="InterPro" id="IPR017907">
    <property type="entry name" value="Znf_RING_CS"/>
</dbReference>
<feature type="compositionally biased region" description="Polar residues" evidence="5">
    <location>
        <begin position="292"/>
        <end position="309"/>
    </location>
</feature>
<keyword evidence="8" id="KW-1185">Reference proteome</keyword>
<feature type="compositionally biased region" description="Basic and acidic residues" evidence="5">
    <location>
        <begin position="908"/>
        <end position="940"/>
    </location>
</feature>
<dbReference type="InterPro" id="IPR001841">
    <property type="entry name" value="Znf_RING"/>
</dbReference>
<feature type="compositionally biased region" description="Basic residues" evidence="5">
    <location>
        <begin position="358"/>
        <end position="380"/>
    </location>
</feature>
<dbReference type="InterPro" id="IPR057031">
    <property type="entry name" value="SFR19-like_C"/>
</dbReference>
<dbReference type="InterPro" id="IPR013083">
    <property type="entry name" value="Znf_RING/FYVE/PHD"/>
</dbReference>
<evidence type="ECO:0000256" key="5">
    <source>
        <dbReference type="SAM" id="MobiDB-lite"/>
    </source>
</evidence>
<dbReference type="PANTHER" id="PTHR47048">
    <property type="entry name" value="PROTEIN SCAF11"/>
    <property type="match status" value="1"/>
</dbReference>
<feature type="compositionally biased region" description="Polar residues" evidence="5">
    <location>
        <begin position="465"/>
        <end position="512"/>
    </location>
</feature>
<name>A0AAD7WQI6_9TELE</name>
<feature type="compositionally biased region" description="Polar residues" evidence="5">
    <location>
        <begin position="774"/>
        <end position="783"/>
    </location>
</feature>
<feature type="region of interest" description="Disordered" evidence="5">
    <location>
        <begin position="1"/>
        <end position="26"/>
    </location>
</feature>
<reference evidence="7" key="1">
    <citation type="journal article" date="2023" name="Science">
        <title>Genome structures resolve the early diversification of teleost fishes.</title>
        <authorList>
            <person name="Parey E."/>
            <person name="Louis A."/>
            <person name="Montfort J."/>
            <person name="Bouchez O."/>
            <person name="Roques C."/>
            <person name="Iampietro C."/>
            <person name="Lluch J."/>
            <person name="Castinel A."/>
            <person name="Donnadieu C."/>
            <person name="Desvignes T."/>
            <person name="Floi Bucao C."/>
            <person name="Jouanno E."/>
            <person name="Wen M."/>
            <person name="Mejri S."/>
            <person name="Dirks R."/>
            <person name="Jansen H."/>
            <person name="Henkel C."/>
            <person name="Chen W.J."/>
            <person name="Zahm M."/>
            <person name="Cabau C."/>
            <person name="Klopp C."/>
            <person name="Thompson A.W."/>
            <person name="Robinson-Rechavi M."/>
            <person name="Braasch I."/>
            <person name="Lecointre G."/>
            <person name="Bobe J."/>
            <person name="Postlethwait J.H."/>
            <person name="Berthelot C."/>
            <person name="Roest Crollius H."/>
            <person name="Guiguen Y."/>
        </authorList>
    </citation>
    <scope>NUCLEOTIDE SEQUENCE</scope>
    <source>
        <strain evidence="7">NC1722</strain>
    </source>
</reference>
<keyword evidence="3" id="KW-0862">Zinc</keyword>
<feature type="domain" description="RING-type" evidence="6">
    <location>
        <begin position="33"/>
        <end position="74"/>
    </location>
</feature>
<keyword evidence="1" id="KW-0479">Metal-binding</keyword>
<dbReference type="GO" id="GO:0008270">
    <property type="term" value="F:zinc ion binding"/>
    <property type="evidence" value="ECO:0007669"/>
    <property type="project" value="UniProtKB-KW"/>
</dbReference>
<dbReference type="SMART" id="SM00184">
    <property type="entry name" value="RING"/>
    <property type="match status" value="1"/>
</dbReference>
<dbReference type="GO" id="GO:0000245">
    <property type="term" value="P:spliceosomal complex assembly"/>
    <property type="evidence" value="ECO:0007669"/>
    <property type="project" value="TreeGrafter"/>
</dbReference>
<feature type="compositionally biased region" description="Acidic residues" evidence="5">
    <location>
        <begin position="392"/>
        <end position="407"/>
    </location>
</feature>
<accession>A0AAD7WQI6</accession>
<dbReference type="Pfam" id="PF23030">
    <property type="entry name" value="SCAF11-like_C"/>
    <property type="match status" value="1"/>
</dbReference>
<feature type="compositionally biased region" description="Basic and acidic residues" evidence="5">
    <location>
        <begin position="10"/>
        <end position="23"/>
    </location>
</feature>
<dbReference type="PROSITE" id="PS50089">
    <property type="entry name" value="ZF_RING_2"/>
    <property type="match status" value="1"/>
</dbReference>
<feature type="compositionally biased region" description="Pro residues" evidence="5">
    <location>
        <begin position="1146"/>
        <end position="1156"/>
    </location>
</feature>
<feature type="region of interest" description="Disordered" evidence="5">
    <location>
        <begin position="288"/>
        <end position="448"/>
    </location>
</feature>
<feature type="region of interest" description="Disordered" evidence="5">
    <location>
        <begin position="465"/>
        <end position="1097"/>
    </location>
</feature>
<feature type="region of interest" description="Disordered" evidence="5">
    <location>
        <begin position="1135"/>
        <end position="1174"/>
    </location>
</feature>
<feature type="compositionally biased region" description="Basic residues" evidence="5">
    <location>
        <begin position="832"/>
        <end position="854"/>
    </location>
</feature>
<feature type="compositionally biased region" description="Basic and acidic residues" evidence="5">
    <location>
        <begin position="980"/>
        <end position="994"/>
    </location>
</feature>
<dbReference type="EMBL" id="JAINUG010000049">
    <property type="protein sequence ID" value="KAJ8405330.1"/>
    <property type="molecule type" value="Genomic_DNA"/>
</dbReference>
<dbReference type="PROSITE" id="PS00518">
    <property type="entry name" value="ZF_RING_1"/>
    <property type="match status" value="1"/>
</dbReference>
<dbReference type="Proteomes" id="UP001221898">
    <property type="component" value="Unassembled WGS sequence"/>
</dbReference>
<dbReference type="PANTHER" id="PTHR47048:SF1">
    <property type="entry name" value="PROTEIN SCAF11"/>
    <property type="match status" value="1"/>
</dbReference>
<feature type="compositionally biased region" description="Basic and acidic residues" evidence="5">
    <location>
        <begin position="633"/>
        <end position="649"/>
    </location>
</feature>
<dbReference type="Pfam" id="PF13639">
    <property type="entry name" value="zf-RING_2"/>
    <property type="match status" value="1"/>
</dbReference>
<feature type="compositionally biased region" description="Polar residues" evidence="5">
    <location>
        <begin position="995"/>
        <end position="1014"/>
    </location>
</feature>
<protein>
    <recommendedName>
        <fullName evidence="6">RING-type domain-containing protein</fullName>
    </recommendedName>
</protein>
<dbReference type="Gene3D" id="3.30.40.10">
    <property type="entry name" value="Zinc/RING finger domain, C3HC4 (zinc finger)"/>
    <property type="match status" value="1"/>
</dbReference>
<evidence type="ECO:0000313" key="8">
    <source>
        <dbReference type="Proteomes" id="UP001221898"/>
    </source>
</evidence>
<proteinExistence type="predicted"/>
<evidence type="ECO:0000256" key="4">
    <source>
        <dbReference type="PROSITE-ProRule" id="PRU00175"/>
    </source>
</evidence>
<feature type="compositionally biased region" description="Polar residues" evidence="5">
    <location>
        <begin position="653"/>
        <end position="667"/>
    </location>
</feature>
<feature type="compositionally biased region" description="Low complexity" evidence="5">
    <location>
        <begin position="330"/>
        <end position="339"/>
    </location>
</feature>
<feature type="region of interest" description="Disordered" evidence="5">
    <location>
        <begin position="117"/>
        <end position="139"/>
    </location>
</feature>
<keyword evidence="2 4" id="KW-0863">Zinc-finger</keyword>
<organism evidence="7 8">
    <name type="scientific">Aldrovandia affinis</name>
    <dbReference type="NCBI Taxonomy" id="143900"/>
    <lineage>
        <taxon>Eukaryota</taxon>
        <taxon>Metazoa</taxon>
        <taxon>Chordata</taxon>
        <taxon>Craniata</taxon>
        <taxon>Vertebrata</taxon>
        <taxon>Euteleostomi</taxon>
        <taxon>Actinopterygii</taxon>
        <taxon>Neopterygii</taxon>
        <taxon>Teleostei</taxon>
        <taxon>Notacanthiformes</taxon>
        <taxon>Halosauridae</taxon>
        <taxon>Aldrovandia</taxon>
    </lineage>
</organism>
<feature type="compositionally biased region" description="Basic and acidic residues" evidence="5">
    <location>
        <begin position="815"/>
        <end position="831"/>
    </location>
</feature>
<feature type="compositionally biased region" description="Basic and acidic residues" evidence="5">
    <location>
        <begin position="530"/>
        <end position="544"/>
    </location>
</feature>
<feature type="compositionally biased region" description="Basic and acidic residues" evidence="5">
    <location>
        <begin position="784"/>
        <end position="803"/>
    </location>
</feature>
<evidence type="ECO:0000256" key="2">
    <source>
        <dbReference type="ARBA" id="ARBA00022771"/>
    </source>
</evidence>
<evidence type="ECO:0000259" key="6">
    <source>
        <dbReference type="PROSITE" id="PS50089"/>
    </source>
</evidence>
<sequence length="1306" mass="144401">MRSTAPKMTDGTEKGEKGDRDALGDQAGEVDRCPICLTPPGPRDRAIPESCDHLFCLRCILTWGQTVPSCPVDRRPFSVVYKLDAVLGTVKIPVKQKTNRTELQMCCYGKEREETKSCTSRRRPGEKTPHGNLHTKMKEDSVRKCKSHDSKCNQEASGLRKKKLMDLCGVWFLGPNITSLHPESGSSAILTQCYAELFREDDGDSTVLQKRCRLDLQNWNWLHATAAIPVSGLARISRQPCRPCEMGISALPLRYQSSHSTSATGQQAGHFVFQVEECIITCARGGEKKASRPSSYKGSKNQTENSTARRSSRHSKAEESPPAPAPTSPPSHHSGSDSPVFNLSAKQAGASKPEQKPVGKRNSKQKAKQKSGARRRQRRKASQESHSSPEESGPEEPKEEEEQEETDEGSRSNNSRCQNANAKTGTSKQLTDQEGVVISTDNNLQQEVPNLTYTNINLQQEVSCPITTDHNSQEDISCPSTPGNDSEQEVSCPTTPNDDFQQEVKSPITTDESLQEEDVEAKNSVGQENDCNRENDSRGRKTVSDNDDIIPSPVRQEQEEMEDHLKKHSSNKELQKNPEMNASTQEGAEVLPLGEVEDSISSGQKEEVEPERPLENTMLSGCDQPMEEEMEPVIDKEHSEDDATAKTDELNQDSEPNTFSDHSNSDPLRNREPKPSAQPNGNVFDKCSDGLTEPESTQEAKNEESLSDDNTDLVPMECDSPSSERHELQSEQEGESSACASVPKAPGEKNTSEASSHEAAQDQKETRQRRSRFHSSTTTWSPKTESKMEEQEGDCRSRSKERNTTPPSRRRSRTSSRDRDRGRDNSSEGSRRNRSRERRSRRRSRSRSRSRSRNRTFGGRGSSSERGESRRQSPRRRERRANDGWRNSWGNEQPRREDQDKLSGPFGKETDDSDKGGLAERLAEKARGQNPEAVREKGDSEVGGSGAVGNSRWEDNCSDNAGDAWAQIVGRGNWNSEGGRGGDRTRGGSREEPSQNRWPSRNAFSGTQNSSGNDSYGRRGELELSETPMDRSGWSTASSRAVRRTLPADVQSYYSRRGRNSAGPGSGWNRQEEETPAQDPPHNETLAVPRGEGAQLPLTAPTQPLAVLQFPMGAHAAPLSLPPPHFGIPPQVPVPIHSAMPHFQGLPPPPPPPPPLQQGDGRPQRQAVSSIPVQGGTRFYAPVLPGHPKAAGDIGQPAVPLPSSTTQPTSKDFSKIEVCADSSKKEKKLQIQERAIHEVKTAIKPYYQNKDITKDEYKEIVRKAVEKICHSKSGEVNSGKVANLVKAYVDKYKHARKSKSDVHSKC</sequence>
<evidence type="ECO:0000256" key="1">
    <source>
        <dbReference type="ARBA" id="ARBA00022723"/>
    </source>
</evidence>
<dbReference type="GO" id="GO:0003723">
    <property type="term" value="F:RNA binding"/>
    <property type="evidence" value="ECO:0007669"/>
    <property type="project" value="TreeGrafter"/>
</dbReference>
<evidence type="ECO:0000256" key="3">
    <source>
        <dbReference type="ARBA" id="ARBA00022833"/>
    </source>
</evidence>
<feature type="compositionally biased region" description="Polar residues" evidence="5">
    <location>
        <begin position="439"/>
        <end position="448"/>
    </location>
</feature>
<feature type="compositionally biased region" description="Polar residues" evidence="5">
    <location>
        <begin position="413"/>
        <end position="432"/>
    </location>
</feature>
<comment type="caution">
    <text evidence="7">The sequence shown here is derived from an EMBL/GenBank/DDBJ whole genome shotgun (WGS) entry which is preliminary data.</text>
</comment>
<feature type="compositionally biased region" description="Basic and acidic residues" evidence="5">
    <location>
        <begin position="746"/>
        <end position="768"/>
    </location>
</feature>
<dbReference type="SUPFAM" id="SSF57850">
    <property type="entry name" value="RING/U-box"/>
    <property type="match status" value="1"/>
</dbReference>
<evidence type="ECO:0000313" key="7">
    <source>
        <dbReference type="EMBL" id="KAJ8405330.1"/>
    </source>
</evidence>